<evidence type="ECO:0000313" key="2">
    <source>
        <dbReference type="EMBL" id="GFN77313.1"/>
    </source>
</evidence>
<protein>
    <submittedName>
        <fullName evidence="2">Uncharacterized protein</fullName>
    </submittedName>
</protein>
<evidence type="ECO:0000256" key="1">
    <source>
        <dbReference type="SAM" id="MobiDB-lite"/>
    </source>
</evidence>
<accession>A0AAV3Y522</accession>
<gene>
    <name evidence="2" type="ORF">PoB_000381900</name>
</gene>
<dbReference type="EMBL" id="BLXT01000469">
    <property type="protein sequence ID" value="GFN77313.1"/>
    <property type="molecule type" value="Genomic_DNA"/>
</dbReference>
<evidence type="ECO:0000313" key="3">
    <source>
        <dbReference type="Proteomes" id="UP000735302"/>
    </source>
</evidence>
<keyword evidence="3" id="KW-1185">Reference proteome</keyword>
<comment type="caution">
    <text evidence="2">The sequence shown here is derived from an EMBL/GenBank/DDBJ whole genome shotgun (WGS) entry which is preliminary data.</text>
</comment>
<feature type="region of interest" description="Disordered" evidence="1">
    <location>
        <begin position="136"/>
        <end position="158"/>
    </location>
</feature>
<organism evidence="2 3">
    <name type="scientific">Plakobranchus ocellatus</name>
    <dbReference type="NCBI Taxonomy" id="259542"/>
    <lineage>
        <taxon>Eukaryota</taxon>
        <taxon>Metazoa</taxon>
        <taxon>Spiralia</taxon>
        <taxon>Lophotrochozoa</taxon>
        <taxon>Mollusca</taxon>
        <taxon>Gastropoda</taxon>
        <taxon>Heterobranchia</taxon>
        <taxon>Euthyneura</taxon>
        <taxon>Panpulmonata</taxon>
        <taxon>Sacoglossa</taxon>
        <taxon>Placobranchoidea</taxon>
        <taxon>Plakobranchidae</taxon>
        <taxon>Plakobranchus</taxon>
    </lineage>
</organism>
<name>A0AAV3Y522_9GAST</name>
<dbReference type="Proteomes" id="UP000735302">
    <property type="component" value="Unassembled WGS sequence"/>
</dbReference>
<dbReference type="AlphaFoldDB" id="A0AAV3Y522"/>
<reference evidence="2 3" key="1">
    <citation type="journal article" date="2021" name="Elife">
        <title>Chloroplast acquisition without the gene transfer in kleptoplastic sea slugs, Plakobranchus ocellatus.</title>
        <authorList>
            <person name="Maeda T."/>
            <person name="Takahashi S."/>
            <person name="Yoshida T."/>
            <person name="Shimamura S."/>
            <person name="Takaki Y."/>
            <person name="Nagai Y."/>
            <person name="Toyoda A."/>
            <person name="Suzuki Y."/>
            <person name="Arimoto A."/>
            <person name="Ishii H."/>
            <person name="Satoh N."/>
            <person name="Nishiyama T."/>
            <person name="Hasebe M."/>
            <person name="Maruyama T."/>
            <person name="Minagawa J."/>
            <person name="Obokata J."/>
            <person name="Shigenobu S."/>
        </authorList>
    </citation>
    <scope>NUCLEOTIDE SEQUENCE [LARGE SCALE GENOMIC DNA]</scope>
</reference>
<proteinExistence type="predicted"/>
<feature type="compositionally biased region" description="Polar residues" evidence="1">
    <location>
        <begin position="139"/>
        <end position="158"/>
    </location>
</feature>
<sequence length="158" mass="17330">MFARSILRSRWGLTKSEALEPDGGKHVVDKSHRISLVTRSPDRSNVQTQQHNLLVLFLRGRSFFSPASRLPPIPLTPSPPQSPFHIPSYSVTPPLPSFLSSFLLTPPCSPAPHLLPHSSFSLTLSSPMRLLLSSSQPSISVNPRNPTATVSSLFSSKR</sequence>